<sequence length="193" mass="21554">MPQLRHRTGHTFHRCGVIDSYAGSARSLAPFHPRLLPVPIPENRHANATCANVKKLRGWSYGARGLQSISTLPRHNCTSLIPLISIEFRRATLPDQLCDMFSAYTSSSRNRDQGTVGEWLQSGAIEICFDPGHFCLYPVAIPTNQVLLPAHFRNFVIFSLALLKNARRTLAKHTSTQEHDTYASTLVGYSNSH</sequence>
<name>A0A2R6XUF6_MARPO</name>
<organism evidence="1 2">
    <name type="scientific">Marchantia polymorpha</name>
    <name type="common">Common liverwort</name>
    <name type="synonym">Marchantia aquatica</name>
    <dbReference type="NCBI Taxonomy" id="3197"/>
    <lineage>
        <taxon>Eukaryota</taxon>
        <taxon>Viridiplantae</taxon>
        <taxon>Streptophyta</taxon>
        <taxon>Embryophyta</taxon>
        <taxon>Marchantiophyta</taxon>
        <taxon>Marchantiopsida</taxon>
        <taxon>Marchantiidae</taxon>
        <taxon>Marchantiales</taxon>
        <taxon>Marchantiaceae</taxon>
        <taxon>Marchantia</taxon>
    </lineage>
</organism>
<dbReference type="AlphaFoldDB" id="A0A2R6XUF6"/>
<evidence type="ECO:0000313" key="1">
    <source>
        <dbReference type="EMBL" id="PTQ49752.1"/>
    </source>
</evidence>
<accession>A0A2R6XUF6</accession>
<dbReference type="Proteomes" id="UP000244005">
    <property type="component" value="Unassembled WGS sequence"/>
</dbReference>
<keyword evidence="2" id="KW-1185">Reference proteome</keyword>
<dbReference type="EMBL" id="KZ772674">
    <property type="protein sequence ID" value="PTQ49752.1"/>
    <property type="molecule type" value="Genomic_DNA"/>
</dbReference>
<reference evidence="2" key="1">
    <citation type="journal article" date="2017" name="Cell">
        <title>Insights into land plant evolution garnered from the Marchantia polymorpha genome.</title>
        <authorList>
            <person name="Bowman J.L."/>
            <person name="Kohchi T."/>
            <person name="Yamato K.T."/>
            <person name="Jenkins J."/>
            <person name="Shu S."/>
            <person name="Ishizaki K."/>
            <person name="Yamaoka S."/>
            <person name="Nishihama R."/>
            <person name="Nakamura Y."/>
            <person name="Berger F."/>
            <person name="Adam C."/>
            <person name="Aki S.S."/>
            <person name="Althoff F."/>
            <person name="Araki T."/>
            <person name="Arteaga-Vazquez M.A."/>
            <person name="Balasubrmanian S."/>
            <person name="Barry K."/>
            <person name="Bauer D."/>
            <person name="Boehm C.R."/>
            <person name="Briginshaw L."/>
            <person name="Caballero-Perez J."/>
            <person name="Catarino B."/>
            <person name="Chen F."/>
            <person name="Chiyoda S."/>
            <person name="Chovatia M."/>
            <person name="Davies K.M."/>
            <person name="Delmans M."/>
            <person name="Demura T."/>
            <person name="Dierschke T."/>
            <person name="Dolan L."/>
            <person name="Dorantes-Acosta A.E."/>
            <person name="Eklund D.M."/>
            <person name="Florent S.N."/>
            <person name="Flores-Sandoval E."/>
            <person name="Fujiyama A."/>
            <person name="Fukuzawa H."/>
            <person name="Galik B."/>
            <person name="Grimanelli D."/>
            <person name="Grimwood J."/>
            <person name="Grossniklaus U."/>
            <person name="Hamada T."/>
            <person name="Haseloff J."/>
            <person name="Hetherington A.J."/>
            <person name="Higo A."/>
            <person name="Hirakawa Y."/>
            <person name="Hundley H.N."/>
            <person name="Ikeda Y."/>
            <person name="Inoue K."/>
            <person name="Inoue S.I."/>
            <person name="Ishida S."/>
            <person name="Jia Q."/>
            <person name="Kakita M."/>
            <person name="Kanazawa T."/>
            <person name="Kawai Y."/>
            <person name="Kawashima T."/>
            <person name="Kennedy M."/>
            <person name="Kinose K."/>
            <person name="Kinoshita T."/>
            <person name="Kohara Y."/>
            <person name="Koide E."/>
            <person name="Komatsu K."/>
            <person name="Kopischke S."/>
            <person name="Kubo M."/>
            <person name="Kyozuka J."/>
            <person name="Lagercrantz U."/>
            <person name="Lin S.S."/>
            <person name="Lindquist E."/>
            <person name="Lipzen A.M."/>
            <person name="Lu C.W."/>
            <person name="De Luna E."/>
            <person name="Martienssen R.A."/>
            <person name="Minamino N."/>
            <person name="Mizutani M."/>
            <person name="Mizutani M."/>
            <person name="Mochizuki N."/>
            <person name="Monte I."/>
            <person name="Mosher R."/>
            <person name="Nagasaki H."/>
            <person name="Nakagami H."/>
            <person name="Naramoto S."/>
            <person name="Nishitani K."/>
            <person name="Ohtani M."/>
            <person name="Okamoto T."/>
            <person name="Okumura M."/>
            <person name="Phillips J."/>
            <person name="Pollak B."/>
            <person name="Reinders A."/>
            <person name="Rovekamp M."/>
            <person name="Sano R."/>
            <person name="Sawa S."/>
            <person name="Schmid M.W."/>
            <person name="Shirakawa M."/>
            <person name="Solano R."/>
            <person name="Spunde A."/>
            <person name="Suetsugu N."/>
            <person name="Sugano S."/>
            <person name="Sugiyama A."/>
            <person name="Sun R."/>
            <person name="Suzuki Y."/>
            <person name="Takenaka M."/>
            <person name="Takezawa D."/>
            <person name="Tomogane H."/>
            <person name="Tsuzuki M."/>
            <person name="Ueda T."/>
            <person name="Umeda M."/>
            <person name="Ward J.M."/>
            <person name="Watanabe Y."/>
            <person name="Yazaki K."/>
            <person name="Yokoyama R."/>
            <person name="Yoshitake Y."/>
            <person name="Yotsui I."/>
            <person name="Zachgo S."/>
            <person name="Schmutz J."/>
        </authorList>
    </citation>
    <scope>NUCLEOTIDE SEQUENCE [LARGE SCALE GENOMIC DNA]</scope>
    <source>
        <strain evidence="2">Tak-1</strain>
    </source>
</reference>
<gene>
    <name evidence="1" type="ORF">MARPO_0002s0210</name>
</gene>
<proteinExistence type="predicted"/>
<dbReference type="Gramene" id="Mp1g26680.1">
    <property type="protein sequence ID" value="Mp1g26680.1.cds"/>
    <property type="gene ID" value="Mp1g26680"/>
</dbReference>
<evidence type="ECO:0000313" key="2">
    <source>
        <dbReference type="Proteomes" id="UP000244005"/>
    </source>
</evidence>
<protein>
    <submittedName>
        <fullName evidence="1">Uncharacterized protein</fullName>
    </submittedName>
</protein>